<evidence type="ECO:0000313" key="4">
    <source>
        <dbReference type="EMBL" id="KAG6514099.1"/>
    </source>
</evidence>
<dbReference type="CDD" id="cd07557">
    <property type="entry name" value="trimeric_dUTPase"/>
    <property type="match status" value="1"/>
</dbReference>
<dbReference type="InterPro" id="IPR029054">
    <property type="entry name" value="dUTPase-like"/>
</dbReference>
<accession>A0A8J5LD84</accession>
<feature type="region of interest" description="Disordered" evidence="2">
    <location>
        <begin position="170"/>
        <end position="279"/>
    </location>
</feature>
<reference evidence="4 5" key="1">
    <citation type="submission" date="2020-08" db="EMBL/GenBank/DDBJ databases">
        <title>Plant Genome Project.</title>
        <authorList>
            <person name="Zhang R.-G."/>
        </authorList>
    </citation>
    <scope>NUCLEOTIDE SEQUENCE [LARGE SCALE GENOMIC DNA]</scope>
    <source>
        <tissue evidence="4">Rhizome</tissue>
    </source>
</reference>
<feature type="compositionally biased region" description="Basic and acidic residues" evidence="2">
    <location>
        <begin position="173"/>
        <end position="188"/>
    </location>
</feature>
<gene>
    <name evidence="4" type="ORF">ZIOFF_024439</name>
</gene>
<dbReference type="Gene3D" id="2.70.40.10">
    <property type="match status" value="1"/>
</dbReference>
<sequence length="523" mass="57962">MIASDDNIIGNDDNEWLLGLKGGDGSLEQVLLNIESVQSRIVTLKTQLNNVMGRDVRARSDVNLFLGDPPVSFLQNVTGGGTLSTRLPGTPPHHESECETEAVMPVSEGSSYCLLSAGDVTLDQHHKRDLCKDISMFDWLNWNWLEVIRLENEEDVLIDNQVAEEEYQNFENASHETDKLEDMEKSNSEIHSGNESTAPMVPVREASQPETNIETPSQTVLKPCYTGKRRGRKPKKKKRQARLVAALPQPKSKKLHVSSSSRSSRAHTRGPSKTEKLLASSPKLWRSKQRNLIDGRISISFSNYTATRDPPQDENEENELITVLTEKHPGIDICLGYEDNYNLITTTADKEEFPFILVHKLTNHVVMLQQKSSGAAGFDLAADRPTVIELRGRTLISTGLSLKIPWGTYGRIATRSSAAWNLGLDVGACVIDSDFRGGFGSTDDGASSSNPEPHSTMYKPNWDVLLSKEKKIISAFAEEETLIWHLQEDLGINYVGATSPGVTVLQPIDSTLETLIEEDENPT</sequence>
<evidence type="ECO:0000256" key="2">
    <source>
        <dbReference type="SAM" id="MobiDB-lite"/>
    </source>
</evidence>
<dbReference type="Proteomes" id="UP000734854">
    <property type="component" value="Unassembled WGS sequence"/>
</dbReference>
<feature type="domain" description="dUTPase-like" evidence="3">
    <location>
        <begin position="365"/>
        <end position="437"/>
    </location>
</feature>
<name>A0A8J5LD84_ZINOF</name>
<dbReference type="PANTHER" id="PTHR34057">
    <property type="entry name" value="ELONGATION FACTOR"/>
    <property type="match status" value="1"/>
</dbReference>
<dbReference type="GO" id="GO:0016787">
    <property type="term" value="F:hydrolase activity"/>
    <property type="evidence" value="ECO:0007669"/>
    <property type="project" value="UniProtKB-KW"/>
</dbReference>
<dbReference type="PANTHER" id="PTHR34057:SF1">
    <property type="entry name" value="ELONGATION FACTOR"/>
    <property type="match status" value="1"/>
</dbReference>
<dbReference type="EMBL" id="JACMSC010000007">
    <property type="protein sequence ID" value="KAG6514099.1"/>
    <property type="molecule type" value="Genomic_DNA"/>
</dbReference>
<proteinExistence type="predicted"/>
<keyword evidence="5" id="KW-1185">Reference proteome</keyword>
<dbReference type="Pfam" id="PF00692">
    <property type="entry name" value="dUTPase"/>
    <property type="match status" value="1"/>
</dbReference>
<dbReference type="AlphaFoldDB" id="A0A8J5LD84"/>
<comment type="caution">
    <text evidence="4">The sequence shown here is derived from an EMBL/GenBank/DDBJ whole genome shotgun (WGS) entry which is preliminary data.</text>
</comment>
<protein>
    <recommendedName>
        <fullName evidence="3">dUTPase-like domain-containing protein</fullName>
    </recommendedName>
</protein>
<dbReference type="InterPro" id="IPR036157">
    <property type="entry name" value="dUTPase-like_sf"/>
</dbReference>
<feature type="compositionally biased region" description="Basic residues" evidence="2">
    <location>
        <begin position="227"/>
        <end position="241"/>
    </location>
</feature>
<evidence type="ECO:0000259" key="3">
    <source>
        <dbReference type="Pfam" id="PF00692"/>
    </source>
</evidence>
<evidence type="ECO:0000256" key="1">
    <source>
        <dbReference type="ARBA" id="ARBA00022801"/>
    </source>
</evidence>
<evidence type="ECO:0000313" key="5">
    <source>
        <dbReference type="Proteomes" id="UP000734854"/>
    </source>
</evidence>
<organism evidence="4 5">
    <name type="scientific">Zingiber officinale</name>
    <name type="common">Ginger</name>
    <name type="synonym">Amomum zingiber</name>
    <dbReference type="NCBI Taxonomy" id="94328"/>
    <lineage>
        <taxon>Eukaryota</taxon>
        <taxon>Viridiplantae</taxon>
        <taxon>Streptophyta</taxon>
        <taxon>Embryophyta</taxon>
        <taxon>Tracheophyta</taxon>
        <taxon>Spermatophyta</taxon>
        <taxon>Magnoliopsida</taxon>
        <taxon>Liliopsida</taxon>
        <taxon>Zingiberales</taxon>
        <taxon>Zingiberaceae</taxon>
        <taxon>Zingiber</taxon>
    </lineage>
</organism>
<dbReference type="SUPFAM" id="SSF51283">
    <property type="entry name" value="dUTPase-like"/>
    <property type="match status" value="1"/>
</dbReference>
<keyword evidence="1" id="KW-0378">Hydrolase</keyword>
<dbReference type="InterPro" id="IPR033704">
    <property type="entry name" value="dUTPase_trimeric"/>
</dbReference>
<feature type="compositionally biased region" description="Polar residues" evidence="2">
    <location>
        <begin position="208"/>
        <end position="220"/>
    </location>
</feature>